<dbReference type="EMBL" id="CP036525">
    <property type="protein sequence ID" value="QDT06981.1"/>
    <property type="molecule type" value="Genomic_DNA"/>
</dbReference>
<dbReference type="RefSeq" id="WP_145174379.1">
    <property type="nucleotide sequence ID" value="NZ_CP036525.1"/>
</dbReference>
<keyword evidence="2" id="KW-1185">Reference proteome</keyword>
<dbReference type="KEGG" id="rlc:K227x_54050"/>
<sequence length="393" mass="41296">MCSPVQFSLFGFQVAPLGSSQIASVAAVALALFVSAPNPVSAADHYGLTPGPVELQSLGPITFAGKGVLLVGDPKAATVYAIAIAPDASATTNAAANPKDAAKLEIADIRRAIGDAVRSNGSDITIGDLAVDPDSGTIIVSAEGKGRRHLSRIRHDGTVQMINLSKVEHARKQLPNPPADKLTGEGRRQKNLRLESITDIAFFDGKVMVSGISADESPSNVMEFSFPFSDNSVVTNVQIYHAAHGRVEEPAIRTFIPMTIDGLPTLLAGFTCTPLVRFPIDSLGGKDTVRGTTVAELGNWNSPIDLIAYEKDGQTNLLMSNTARGVMKISTDQIQNAPGLTERVGGGGTAGQAFETIDAFDGVTQMDKFSDSQAIAIIGKEGETQKLVVMDLP</sequence>
<dbReference type="OrthoDB" id="237405at2"/>
<evidence type="ECO:0000313" key="2">
    <source>
        <dbReference type="Proteomes" id="UP000318538"/>
    </source>
</evidence>
<accession>A0A517NIM0</accession>
<organism evidence="1 2">
    <name type="scientific">Rubripirellula lacrimiformis</name>
    <dbReference type="NCBI Taxonomy" id="1930273"/>
    <lineage>
        <taxon>Bacteria</taxon>
        <taxon>Pseudomonadati</taxon>
        <taxon>Planctomycetota</taxon>
        <taxon>Planctomycetia</taxon>
        <taxon>Pirellulales</taxon>
        <taxon>Pirellulaceae</taxon>
        <taxon>Rubripirellula</taxon>
    </lineage>
</organism>
<dbReference type="AlphaFoldDB" id="A0A517NIM0"/>
<proteinExistence type="predicted"/>
<reference evidence="1 2" key="1">
    <citation type="submission" date="2019-02" db="EMBL/GenBank/DDBJ databases">
        <title>Deep-cultivation of Planctomycetes and their phenomic and genomic characterization uncovers novel biology.</title>
        <authorList>
            <person name="Wiegand S."/>
            <person name="Jogler M."/>
            <person name="Boedeker C."/>
            <person name="Pinto D."/>
            <person name="Vollmers J."/>
            <person name="Rivas-Marin E."/>
            <person name="Kohn T."/>
            <person name="Peeters S.H."/>
            <person name="Heuer A."/>
            <person name="Rast P."/>
            <person name="Oberbeckmann S."/>
            <person name="Bunk B."/>
            <person name="Jeske O."/>
            <person name="Meyerdierks A."/>
            <person name="Storesund J.E."/>
            <person name="Kallscheuer N."/>
            <person name="Luecker S."/>
            <person name="Lage O.M."/>
            <person name="Pohl T."/>
            <person name="Merkel B.J."/>
            <person name="Hornburger P."/>
            <person name="Mueller R.-W."/>
            <person name="Bruemmer F."/>
            <person name="Labrenz M."/>
            <person name="Spormann A.M."/>
            <person name="Op den Camp H."/>
            <person name="Overmann J."/>
            <person name="Amann R."/>
            <person name="Jetten M.S.M."/>
            <person name="Mascher T."/>
            <person name="Medema M.H."/>
            <person name="Devos D.P."/>
            <person name="Kaster A.-K."/>
            <person name="Ovreas L."/>
            <person name="Rohde M."/>
            <person name="Galperin M.Y."/>
            <person name="Jogler C."/>
        </authorList>
    </citation>
    <scope>NUCLEOTIDE SEQUENCE [LARGE SCALE GENOMIC DNA]</scope>
    <source>
        <strain evidence="1 2">K22_7</strain>
    </source>
</reference>
<protein>
    <submittedName>
        <fullName evidence="1">Uncharacterized protein</fullName>
    </submittedName>
</protein>
<gene>
    <name evidence="1" type="ORF">K227x_54050</name>
</gene>
<evidence type="ECO:0000313" key="1">
    <source>
        <dbReference type="EMBL" id="QDT06981.1"/>
    </source>
</evidence>
<name>A0A517NIM0_9BACT</name>
<dbReference type="Proteomes" id="UP000318538">
    <property type="component" value="Chromosome"/>
</dbReference>